<dbReference type="FunFam" id="1.10.1750.10:FF:000002">
    <property type="entry name" value="Chromosomal replication initiator protein DnaA"/>
    <property type="match status" value="1"/>
</dbReference>
<evidence type="ECO:0000256" key="9">
    <source>
        <dbReference type="NCBIfam" id="TIGR00362"/>
    </source>
</evidence>
<dbReference type="SUPFAM" id="SSF48295">
    <property type="entry name" value="TrpR-like"/>
    <property type="match status" value="1"/>
</dbReference>
<dbReference type="FunFam" id="3.40.50.300:FF:000150">
    <property type="entry name" value="Chromosomal replication initiator protein DnaA"/>
    <property type="match status" value="1"/>
</dbReference>
<keyword evidence="6 8" id="KW-0446">Lipid-binding</keyword>
<comment type="similarity">
    <text evidence="1 8 11">Belongs to the DnaA family.</text>
</comment>
<dbReference type="PANTHER" id="PTHR30050:SF2">
    <property type="entry name" value="CHROMOSOMAL REPLICATION INITIATOR PROTEIN DNAA"/>
    <property type="match status" value="1"/>
</dbReference>
<feature type="compositionally biased region" description="Low complexity" evidence="12">
    <location>
        <begin position="88"/>
        <end position="97"/>
    </location>
</feature>
<evidence type="ECO:0000256" key="12">
    <source>
        <dbReference type="SAM" id="MobiDB-lite"/>
    </source>
</evidence>
<dbReference type="PROSITE" id="PS01008">
    <property type="entry name" value="DNAA"/>
    <property type="match status" value="1"/>
</dbReference>
<dbReference type="AlphaFoldDB" id="A0A1I4J736"/>
<keyword evidence="4 8" id="KW-0547">Nucleotide-binding</keyword>
<dbReference type="GO" id="GO:0006275">
    <property type="term" value="P:regulation of DNA replication"/>
    <property type="evidence" value="ECO:0007669"/>
    <property type="project" value="UniProtKB-UniRule"/>
</dbReference>
<evidence type="ECO:0000256" key="4">
    <source>
        <dbReference type="ARBA" id="ARBA00022741"/>
    </source>
</evidence>
<comment type="subcellular location">
    <subcellularLocation>
        <location evidence="8">Cytoplasm</location>
    </subcellularLocation>
</comment>
<evidence type="ECO:0000259" key="13">
    <source>
        <dbReference type="SMART" id="SM00382"/>
    </source>
</evidence>
<evidence type="ECO:0000313" key="16">
    <source>
        <dbReference type="Proteomes" id="UP000199152"/>
    </source>
</evidence>
<keyword evidence="7 8" id="KW-0238">DNA-binding</keyword>
<dbReference type="InterPro" id="IPR018312">
    <property type="entry name" value="Chromosome_initiator_DnaA_CS"/>
</dbReference>
<feature type="binding site" evidence="8">
    <location>
        <position position="298"/>
    </location>
    <ligand>
        <name>ATP</name>
        <dbReference type="ChEBI" id="CHEBI:30616"/>
    </ligand>
</feature>
<dbReference type="CDD" id="cd06571">
    <property type="entry name" value="Bac_DnaA_C"/>
    <property type="match status" value="1"/>
</dbReference>
<dbReference type="Gene3D" id="1.10.8.60">
    <property type="match status" value="1"/>
</dbReference>
<dbReference type="SMART" id="SM00760">
    <property type="entry name" value="Bac_DnaA_C"/>
    <property type="match status" value="1"/>
</dbReference>
<dbReference type="NCBIfam" id="TIGR00362">
    <property type="entry name" value="DnaA"/>
    <property type="match status" value="1"/>
</dbReference>
<evidence type="ECO:0000256" key="11">
    <source>
        <dbReference type="RuleBase" id="RU004227"/>
    </source>
</evidence>
<dbReference type="PRINTS" id="PR00051">
    <property type="entry name" value="DNAA"/>
</dbReference>
<dbReference type="InterPro" id="IPR003593">
    <property type="entry name" value="AAA+_ATPase"/>
</dbReference>
<dbReference type="GO" id="GO:0005737">
    <property type="term" value="C:cytoplasm"/>
    <property type="evidence" value="ECO:0007669"/>
    <property type="project" value="UniProtKB-SubCell"/>
</dbReference>
<dbReference type="InterPro" id="IPR038454">
    <property type="entry name" value="DnaA_N_sf"/>
</dbReference>
<dbReference type="NCBIfam" id="NF010686">
    <property type="entry name" value="PRK14086.1"/>
    <property type="match status" value="1"/>
</dbReference>
<reference evidence="16" key="1">
    <citation type="submission" date="2016-10" db="EMBL/GenBank/DDBJ databases">
        <authorList>
            <person name="Varghese N."/>
            <person name="Submissions S."/>
        </authorList>
    </citation>
    <scope>NUCLEOTIDE SEQUENCE [LARGE SCALE GENOMIC DNA]</scope>
    <source>
        <strain evidence="16">DSM 45317</strain>
    </source>
</reference>
<dbReference type="Pfam" id="PF00308">
    <property type="entry name" value="Bac_DnaA"/>
    <property type="match status" value="1"/>
</dbReference>
<dbReference type="InterPro" id="IPR013317">
    <property type="entry name" value="DnaA_dom"/>
</dbReference>
<evidence type="ECO:0000256" key="3">
    <source>
        <dbReference type="ARBA" id="ARBA00022705"/>
    </source>
</evidence>
<dbReference type="EMBL" id="FOSW01000014">
    <property type="protein sequence ID" value="SFL62395.1"/>
    <property type="molecule type" value="Genomic_DNA"/>
</dbReference>
<organism evidence="15 16">
    <name type="scientific">Geodermatophilus ruber</name>
    <dbReference type="NCBI Taxonomy" id="504800"/>
    <lineage>
        <taxon>Bacteria</taxon>
        <taxon>Bacillati</taxon>
        <taxon>Actinomycetota</taxon>
        <taxon>Actinomycetes</taxon>
        <taxon>Geodermatophilales</taxon>
        <taxon>Geodermatophilaceae</taxon>
        <taxon>Geodermatophilus</taxon>
    </lineage>
</organism>
<dbReference type="InterPro" id="IPR027417">
    <property type="entry name" value="P-loop_NTPase"/>
</dbReference>
<dbReference type="InterPro" id="IPR010921">
    <property type="entry name" value="Trp_repressor/repl_initiator"/>
</dbReference>
<dbReference type="CDD" id="cd00009">
    <property type="entry name" value="AAA"/>
    <property type="match status" value="1"/>
</dbReference>
<name>A0A1I4J736_9ACTN</name>
<dbReference type="Pfam" id="PF08299">
    <property type="entry name" value="Bac_DnaA_C"/>
    <property type="match status" value="1"/>
</dbReference>
<dbReference type="Gene3D" id="3.30.300.180">
    <property type="match status" value="1"/>
</dbReference>
<feature type="region of interest" description="Domain IV, binds dsDNA" evidence="8">
    <location>
        <begin position="468"/>
        <end position="592"/>
    </location>
</feature>
<gene>
    <name evidence="8" type="primary">dnaA</name>
    <name evidence="15" type="ORF">SAMN04488085_11480</name>
</gene>
<dbReference type="InParanoid" id="A0A1I4J736"/>
<evidence type="ECO:0000259" key="14">
    <source>
        <dbReference type="SMART" id="SM00760"/>
    </source>
</evidence>
<proteinExistence type="inferred from homology"/>
<dbReference type="GO" id="GO:0003688">
    <property type="term" value="F:DNA replication origin binding"/>
    <property type="evidence" value="ECO:0007669"/>
    <property type="project" value="UniProtKB-UniRule"/>
</dbReference>
<keyword evidence="3 8" id="KW-0235">DNA replication</keyword>
<dbReference type="HAMAP" id="MF_00377">
    <property type="entry name" value="DnaA_bact"/>
    <property type="match status" value="1"/>
</dbReference>
<dbReference type="RefSeq" id="WP_143087227.1">
    <property type="nucleotide sequence ID" value="NZ_FOSW01000014.1"/>
</dbReference>
<feature type="compositionally biased region" description="Basic and acidic residues" evidence="12">
    <location>
        <begin position="141"/>
        <end position="162"/>
    </location>
</feature>
<dbReference type="Gene3D" id="1.10.1750.10">
    <property type="match status" value="1"/>
</dbReference>
<feature type="region of interest" description="Domain I, interacts with DnaA modulators" evidence="8">
    <location>
        <begin position="1"/>
        <end position="146"/>
    </location>
</feature>
<dbReference type="Proteomes" id="UP000199152">
    <property type="component" value="Unassembled WGS sequence"/>
</dbReference>
<dbReference type="SUPFAM" id="SSF52540">
    <property type="entry name" value="P-loop containing nucleoside triphosphate hydrolases"/>
    <property type="match status" value="1"/>
</dbReference>
<evidence type="ECO:0000313" key="15">
    <source>
        <dbReference type="EMBL" id="SFL62395.1"/>
    </source>
</evidence>
<comment type="subunit">
    <text evidence="8">Oligomerizes as a right-handed, spiral filament on DNA at oriC.</text>
</comment>
<protein>
    <recommendedName>
        <fullName evidence="8 9">Chromosomal replication initiator protein DnaA</fullName>
    </recommendedName>
</protein>
<dbReference type="GO" id="GO:0005524">
    <property type="term" value="F:ATP binding"/>
    <property type="evidence" value="ECO:0007669"/>
    <property type="project" value="UniProtKB-UniRule"/>
</dbReference>
<evidence type="ECO:0000256" key="5">
    <source>
        <dbReference type="ARBA" id="ARBA00022840"/>
    </source>
</evidence>
<comment type="domain">
    <text evidence="8">Domain I is involved in oligomerization and binding regulators, domain II is flexibile and of varying length in different bacteria, domain III forms the AAA+ region, while domain IV binds dsDNA.</text>
</comment>
<feature type="binding site" evidence="8">
    <location>
        <position position="295"/>
    </location>
    <ligand>
        <name>ATP</name>
        <dbReference type="ChEBI" id="CHEBI:30616"/>
    </ligand>
</feature>
<evidence type="ECO:0000256" key="6">
    <source>
        <dbReference type="ARBA" id="ARBA00023121"/>
    </source>
</evidence>
<dbReference type="FunCoup" id="A0A1I4J736">
    <property type="interactions" value="89"/>
</dbReference>
<feature type="region of interest" description="Domain III, AAA+ region" evidence="8">
    <location>
        <begin position="251"/>
        <end position="467"/>
    </location>
</feature>
<comment type="caution">
    <text evidence="8">Lacks conserved residue(s) required for the propagation of feature annotation.</text>
</comment>
<dbReference type="InterPro" id="IPR001957">
    <property type="entry name" value="Chromosome_initiator_DnaA"/>
</dbReference>
<evidence type="ECO:0000256" key="1">
    <source>
        <dbReference type="ARBA" id="ARBA00006583"/>
    </source>
</evidence>
<feature type="region of interest" description="Disordered" evidence="12">
    <location>
        <begin position="86"/>
        <end position="251"/>
    </location>
</feature>
<evidence type="ECO:0000256" key="10">
    <source>
        <dbReference type="RuleBase" id="RU000577"/>
    </source>
</evidence>
<keyword evidence="5 8" id="KW-0067">ATP-binding</keyword>
<dbReference type="GO" id="GO:0008289">
    <property type="term" value="F:lipid binding"/>
    <property type="evidence" value="ECO:0007669"/>
    <property type="project" value="UniProtKB-KW"/>
</dbReference>
<keyword evidence="2 8" id="KW-0963">Cytoplasm</keyword>
<dbReference type="InterPro" id="IPR020591">
    <property type="entry name" value="Chromosome_initiator_DnaA-like"/>
</dbReference>
<feature type="binding site" evidence="8">
    <location>
        <position position="297"/>
    </location>
    <ligand>
        <name>ATP</name>
        <dbReference type="ChEBI" id="CHEBI:30616"/>
    </ligand>
</feature>
<keyword evidence="16" id="KW-1185">Reference proteome</keyword>
<evidence type="ECO:0000256" key="2">
    <source>
        <dbReference type="ARBA" id="ARBA00022490"/>
    </source>
</evidence>
<feature type="domain" description="AAA+ ATPase" evidence="13">
    <location>
        <begin position="284"/>
        <end position="412"/>
    </location>
</feature>
<sequence length="592" mass="65698">MADATVDLATVWDQIRERLATSLSPQQNAMLNLTRPVGVFEDTAVLAAPNEFTQTVLESRMRRVLAEALSEYLGRDIRVAVQVDDSPAEAAPAPETEVPTRRAWSAVEAQRAEEDRETQDRTDDGRSAFGVRTDVTSPLTWERDAAEAADRAEEPARDRAGAEWDPTDWSPPARRTGSRGTRGADRDWGGTDLDENGAAVLPFDLEPGPESDGQGGAPRGRRGEGRPGGGRGGDAVPLFGDRRAPAGQDPGLNPKYVFDSFVIGNSNRFAHAAAVAVAEAPARAYNPLFIYGDSGLGKTHLLHAIGHYAARMFPNVRVRYVSTEEFTNEFINLVHSGRAEDFRRRYRDIDFLLIDDIQFLERAERTQEEFFHTFNTLHNASKQIVITSDRAPKKLTTLEDRLRTRFEWGLITDVQAPDLETRIAILRKKAYGERLQVPDAVLEFIASKVQTNIRELEGALIRVTAFASLNKQQVDLPLAELVLKDLISDEQGPQITAAIIMAATAEYFSVTMEELQGANRSRTLVNARQIAMYLCRELTELSLPRIGASFGGKDHTTVMHAVKKITNLMSERRATYTQVTELTARIKSRARQ</sequence>
<accession>A0A1I4J736</accession>
<dbReference type="STRING" id="504800.SAMN04488085_11480"/>
<dbReference type="GO" id="GO:0005886">
    <property type="term" value="C:plasma membrane"/>
    <property type="evidence" value="ECO:0007669"/>
    <property type="project" value="TreeGrafter"/>
</dbReference>
<comment type="function">
    <text evidence="8 10">Plays an essential role in the initiation and regulation of chromosomal replication. ATP-DnaA binds to the origin of replication (oriC) to initiate formation of the DNA replication initiation complex once per cell cycle. Binds the DnaA box (a 9 base pair repeat at the origin) and separates the double-stranded (ds)DNA. Forms a right-handed helical filament on oriC DNA; dsDNA binds to the exterior of the filament while single-stranded (ss)DNA is stabiized in the filament's interior. The ATP-DnaA-oriC complex binds and stabilizes one strand of the AT-rich DNA unwinding element (DUE), permitting loading of DNA polymerase. After initiation quickly degrades to an ADP-DnaA complex that is not apt for DNA replication. Binds acidic phospholipids.</text>
</comment>
<dbReference type="OrthoDB" id="9807019at2"/>
<dbReference type="Gene3D" id="3.40.50.300">
    <property type="entry name" value="P-loop containing nucleotide triphosphate hydrolases"/>
    <property type="match status" value="1"/>
</dbReference>
<feature type="compositionally biased region" description="Basic and acidic residues" evidence="12">
    <location>
        <begin position="110"/>
        <end position="126"/>
    </location>
</feature>
<feature type="domain" description="Chromosomal replication initiator DnaA C-terminal" evidence="14">
    <location>
        <begin position="496"/>
        <end position="565"/>
    </location>
</feature>
<dbReference type="GO" id="GO:0006270">
    <property type="term" value="P:DNA replication initiation"/>
    <property type="evidence" value="ECO:0007669"/>
    <property type="project" value="UniProtKB-UniRule"/>
</dbReference>
<evidence type="ECO:0000256" key="8">
    <source>
        <dbReference type="HAMAP-Rule" id="MF_00377"/>
    </source>
</evidence>
<dbReference type="PANTHER" id="PTHR30050">
    <property type="entry name" value="CHROMOSOMAL REPLICATION INITIATOR PROTEIN DNAA"/>
    <property type="match status" value="1"/>
</dbReference>
<feature type="binding site" evidence="8">
    <location>
        <position position="299"/>
    </location>
    <ligand>
        <name>ATP</name>
        <dbReference type="ChEBI" id="CHEBI:30616"/>
    </ligand>
</feature>
<evidence type="ECO:0000256" key="7">
    <source>
        <dbReference type="ARBA" id="ARBA00023125"/>
    </source>
</evidence>
<dbReference type="SMART" id="SM00382">
    <property type="entry name" value="AAA"/>
    <property type="match status" value="1"/>
</dbReference>
<dbReference type="InterPro" id="IPR013159">
    <property type="entry name" value="DnaA_C"/>
</dbReference>
<dbReference type="FunFam" id="1.10.8.60:FF:000003">
    <property type="entry name" value="Chromosomal replication initiator protein DnaA"/>
    <property type="match status" value="1"/>
</dbReference>